<gene>
    <name evidence="1" type="ORF">S01H1_36348</name>
</gene>
<dbReference type="AlphaFoldDB" id="X0UDB8"/>
<dbReference type="EMBL" id="BARS01022768">
    <property type="protein sequence ID" value="GAG03779.1"/>
    <property type="molecule type" value="Genomic_DNA"/>
</dbReference>
<evidence type="ECO:0008006" key="2">
    <source>
        <dbReference type="Google" id="ProtNLM"/>
    </source>
</evidence>
<accession>X0UDB8</accession>
<name>X0UDB8_9ZZZZ</name>
<organism evidence="1">
    <name type="scientific">marine sediment metagenome</name>
    <dbReference type="NCBI Taxonomy" id="412755"/>
    <lineage>
        <taxon>unclassified sequences</taxon>
        <taxon>metagenomes</taxon>
        <taxon>ecological metagenomes</taxon>
    </lineage>
</organism>
<dbReference type="Pfam" id="PF06245">
    <property type="entry name" value="DUF1015"/>
    <property type="match status" value="1"/>
</dbReference>
<dbReference type="InterPro" id="IPR008323">
    <property type="entry name" value="UCP033563"/>
</dbReference>
<proteinExistence type="predicted"/>
<comment type="caution">
    <text evidence="1">The sequence shown here is derived from an EMBL/GenBank/DDBJ whole genome shotgun (WGS) entry which is preliminary data.</text>
</comment>
<dbReference type="PANTHER" id="PTHR36454">
    <property type="entry name" value="LMO2823 PROTEIN"/>
    <property type="match status" value="1"/>
</dbReference>
<reference evidence="1" key="1">
    <citation type="journal article" date="2014" name="Front. Microbiol.">
        <title>High frequency of phylogenetically diverse reductive dehalogenase-homologous genes in deep subseafloor sedimentary metagenomes.</title>
        <authorList>
            <person name="Kawai M."/>
            <person name="Futagami T."/>
            <person name="Toyoda A."/>
            <person name="Takaki Y."/>
            <person name="Nishi S."/>
            <person name="Hori S."/>
            <person name="Arai W."/>
            <person name="Tsubouchi T."/>
            <person name="Morono Y."/>
            <person name="Uchiyama I."/>
            <person name="Ito T."/>
            <person name="Fujiyama A."/>
            <person name="Inagaki F."/>
            <person name="Takami H."/>
        </authorList>
    </citation>
    <scope>NUCLEOTIDE SEQUENCE</scope>
    <source>
        <strain evidence="1">Expedition CK06-06</strain>
    </source>
</reference>
<feature type="non-terminal residue" evidence="1">
    <location>
        <position position="186"/>
    </location>
</feature>
<sequence length="186" mass="21613">MPTIRPFRGLRYNPETAGVLSKNIAPPYDIIYDEWCERLYSRSPYNIIRLIKTKEEPGDNDTNNKYTRAAGYIEAWMRDGVLKIDEEPAIYMRADTYSINGETKTRYGFIALLKVEEFGKNIHPHERTLTAPKADRLNLVKATQTNLSQIFSVFRDPDKKIQELILKAVEPEPDVSFTDEQEILRR</sequence>
<evidence type="ECO:0000313" key="1">
    <source>
        <dbReference type="EMBL" id="GAG03779.1"/>
    </source>
</evidence>
<protein>
    <recommendedName>
        <fullName evidence="2">DUF1015 domain-containing protein</fullName>
    </recommendedName>
</protein>
<dbReference type="PANTHER" id="PTHR36454:SF1">
    <property type="entry name" value="DUF1015 DOMAIN-CONTAINING PROTEIN"/>
    <property type="match status" value="1"/>
</dbReference>